<protein>
    <recommendedName>
        <fullName evidence="9">Probable eukaryotic initiation factor 4A</fullName>
        <ecNumber evidence="1">3.6.4.13</ecNumber>
    </recommendedName>
    <alternativeName>
        <fullName evidence="12">ATP-dependent RNA helicase eIF4A</fullName>
    </alternativeName>
</protein>
<feature type="domain" description="Helicase C-terminal" evidence="17">
    <location>
        <begin position="329"/>
        <end position="493"/>
    </location>
</feature>
<feature type="region of interest" description="Disordered" evidence="15">
    <location>
        <begin position="512"/>
        <end position="579"/>
    </location>
</feature>
<dbReference type="OMA" id="STMPKFE"/>
<evidence type="ECO:0000259" key="18">
    <source>
        <dbReference type="PROSITE" id="PS51195"/>
    </source>
</evidence>
<feature type="short sequence motif" description="Q motif" evidence="13">
    <location>
        <begin position="112"/>
        <end position="140"/>
    </location>
</feature>
<organism evidence="19">
    <name type="scientific">Trypanosoma vivax (strain Y486)</name>
    <dbReference type="NCBI Taxonomy" id="1055687"/>
    <lineage>
        <taxon>Eukaryota</taxon>
        <taxon>Discoba</taxon>
        <taxon>Euglenozoa</taxon>
        <taxon>Kinetoplastea</taxon>
        <taxon>Metakinetoplastina</taxon>
        <taxon>Trypanosomatida</taxon>
        <taxon>Trypanosomatidae</taxon>
        <taxon>Trypanosoma</taxon>
        <taxon>Duttonella</taxon>
    </lineage>
</organism>
<feature type="region of interest" description="Disordered" evidence="15">
    <location>
        <begin position="1"/>
        <end position="40"/>
    </location>
</feature>
<dbReference type="EC" id="3.6.4.13" evidence="1"/>
<evidence type="ECO:0000256" key="9">
    <source>
        <dbReference type="ARBA" id="ARBA00024417"/>
    </source>
</evidence>
<dbReference type="PROSITE" id="PS51195">
    <property type="entry name" value="Q_MOTIF"/>
    <property type="match status" value="1"/>
</dbReference>
<evidence type="ECO:0000256" key="8">
    <source>
        <dbReference type="ARBA" id="ARBA00024352"/>
    </source>
</evidence>
<evidence type="ECO:0000256" key="2">
    <source>
        <dbReference type="ARBA" id="ARBA00022540"/>
    </source>
</evidence>
<dbReference type="VEuPathDB" id="TriTrypDB:TvY486_1006600"/>
<comment type="subunit">
    <text evidence="11">eIF4F is a multi-subunit complex, the composition of which varies with external and internal environmental conditions. It is composed of at least EIF4A, EIF4E and EIF4G.</text>
</comment>
<dbReference type="PROSITE" id="PS51192">
    <property type="entry name" value="HELICASE_ATP_BIND_1"/>
    <property type="match status" value="1"/>
</dbReference>
<feature type="compositionally biased region" description="Gly residues" evidence="15">
    <location>
        <begin position="533"/>
        <end position="542"/>
    </location>
</feature>
<dbReference type="PROSITE" id="PS00039">
    <property type="entry name" value="DEAD_ATP_HELICASE"/>
    <property type="match status" value="1"/>
</dbReference>
<dbReference type="InterPro" id="IPR014014">
    <property type="entry name" value="RNA_helicase_DEAD_Q_motif"/>
</dbReference>
<dbReference type="SMART" id="SM00487">
    <property type="entry name" value="DEXDc"/>
    <property type="match status" value="1"/>
</dbReference>
<evidence type="ECO:0000256" key="14">
    <source>
        <dbReference type="RuleBase" id="RU000492"/>
    </source>
</evidence>
<dbReference type="AlphaFoldDB" id="G0U6V6"/>
<dbReference type="GO" id="GO:0003724">
    <property type="term" value="F:RNA helicase activity"/>
    <property type="evidence" value="ECO:0007669"/>
    <property type="project" value="UniProtKB-EC"/>
</dbReference>
<evidence type="ECO:0000256" key="11">
    <source>
        <dbReference type="ARBA" id="ARBA00025917"/>
    </source>
</evidence>
<evidence type="ECO:0000256" key="12">
    <source>
        <dbReference type="ARBA" id="ARBA00030297"/>
    </source>
</evidence>
<keyword evidence="4 14" id="KW-0378">Hydrolase</keyword>
<dbReference type="SUPFAM" id="SSF52540">
    <property type="entry name" value="P-loop containing nucleoside triphosphate hydrolases"/>
    <property type="match status" value="1"/>
</dbReference>
<keyword evidence="5 14" id="KW-0347">Helicase</keyword>
<evidence type="ECO:0000256" key="6">
    <source>
        <dbReference type="ARBA" id="ARBA00022840"/>
    </source>
</evidence>
<evidence type="ECO:0000259" key="17">
    <source>
        <dbReference type="PROSITE" id="PS51194"/>
    </source>
</evidence>
<evidence type="ECO:0000256" key="5">
    <source>
        <dbReference type="ARBA" id="ARBA00022806"/>
    </source>
</evidence>
<dbReference type="InterPro" id="IPR001650">
    <property type="entry name" value="Helicase_C-like"/>
</dbReference>
<evidence type="ECO:0000259" key="16">
    <source>
        <dbReference type="PROSITE" id="PS51192"/>
    </source>
</evidence>
<name>G0U6V6_TRYVY</name>
<evidence type="ECO:0000256" key="1">
    <source>
        <dbReference type="ARBA" id="ARBA00012552"/>
    </source>
</evidence>
<dbReference type="InterPro" id="IPR000629">
    <property type="entry name" value="RNA-helicase_DEAD-box_CS"/>
</dbReference>
<feature type="domain" description="Helicase ATP-binding" evidence="16">
    <location>
        <begin position="143"/>
        <end position="317"/>
    </location>
</feature>
<dbReference type="GO" id="GO:0003676">
    <property type="term" value="F:nucleic acid binding"/>
    <property type="evidence" value="ECO:0007669"/>
    <property type="project" value="InterPro"/>
</dbReference>
<dbReference type="Pfam" id="PF00270">
    <property type="entry name" value="DEAD"/>
    <property type="match status" value="1"/>
</dbReference>
<evidence type="ECO:0000313" key="19">
    <source>
        <dbReference type="EMBL" id="CCC51612.1"/>
    </source>
</evidence>
<evidence type="ECO:0000256" key="7">
    <source>
        <dbReference type="ARBA" id="ARBA00022917"/>
    </source>
</evidence>
<evidence type="ECO:0000256" key="15">
    <source>
        <dbReference type="SAM" id="MobiDB-lite"/>
    </source>
</evidence>
<keyword evidence="2" id="KW-0396">Initiation factor</keyword>
<dbReference type="CDD" id="cd17966">
    <property type="entry name" value="DEADc_DDX5_DDX17"/>
    <property type="match status" value="1"/>
</dbReference>
<sequence>MSAIEESYSPFTGHNGHWKKQQYQRNDRGGGGERGDSFLGKSAKVQPVDWGKAALVPNKWKVLDANAIRSAAEAKKGRAQAEQISEVEARKWRDEHTVTIFGEGCPPPATTFEHLGLSVPSQLLKKLTAQNFTAPTPVQAQTWPILLTGRDLVGVAKTGSGKTLGFMIPALVHITVQEPLRPGDGPMVVVLAPTRELAQQIEQETRKVILNNVQCGCIYGGAPKGPQLKMLQRGVHILVATPGRLIDFLGIKRVNLLRVTYLVLDEADRMLDMGFEPQVRTICSQVRPDRQTVMFSATWPKEIQRLAAEFQRDWIRINVGSTELLANKDVTQHFILTQESTKLEELRKLMDKHRNERVLVFCKMKRTADNLEWQLKRWGYDAMAIHGDKEQHQRDFILSRFRKDPQLCLVATDVAARGLDIKELETVINYDFPMQIDDYVHRVGRTGRAGAKGEAFTLITKREQQISPSVLKELIAILERAQQQVPEWMREWYMHQPRYQVMKRNRSMSNFGKQRHIPSLYNDRRPSPNAGGRATGHGGGTFGLSNGSSGAAPFSSTTIPYKKFDDSDDDVQPPKRKRA</sequence>
<dbReference type="Gene3D" id="3.40.50.300">
    <property type="entry name" value="P-loop containing nucleotide triphosphate hydrolases"/>
    <property type="match status" value="2"/>
</dbReference>
<proteinExistence type="inferred from homology"/>
<dbReference type="CDD" id="cd18787">
    <property type="entry name" value="SF2_C_DEAD"/>
    <property type="match status" value="1"/>
</dbReference>
<dbReference type="FunFam" id="3.40.50.300:FF:000079">
    <property type="entry name" value="probable ATP-dependent RNA helicase DDX17"/>
    <property type="match status" value="1"/>
</dbReference>
<dbReference type="EMBL" id="HE573026">
    <property type="protein sequence ID" value="CCC51612.1"/>
    <property type="molecule type" value="Genomic_DNA"/>
</dbReference>
<dbReference type="InterPro" id="IPR011545">
    <property type="entry name" value="DEAD/DEAH_box_helicase_dom"/>
</dbReference>
<dbReference type="Pfam" id="PF00271">
    <property type="entry name" value="Helicase_C"/>
    <property type="match status" value="1"/>
</dbReference>
<feature type="compositionally biased region" description="Basic and acidic residues" evidence="15">
    <location>
        <begin position="25"/>
        <end position="36"/>
    </location>
</feature>
<evidence type="ECO:0000256" key="13">
    <source>
        <dbReference type="PROSITE-ProRule" id="PRU00552"/>
    </source>
</evidence>
<gene>
    <name evidence="19" type="ORF">TVY486_1006600</name>
</gene>
<feature type="domain" description="DEAD-box RNA helicase Q" evidence="18">
    <location>
        <begin position="112"/>
        <end position="140"/>
    </location>
</feature>
<dbReference type="FunFam" id="3.40.50.300:FF:000008">
    <property type="entry name" value="ATP-dependent RNA helicase RhlB"/>
    <property type="match status" value="1"/>
</dbReference>
<keyword evidence="3 14" id="KW-0547">Nucleotide-binding</keyword>
<reference evidence="19" key="1">
    <citation type="journal article" date="2012" name="Proc. Natl. Acad. Sci. U.S.A.">
        <title>Antigenic diversity is generated by distinct evolutionary mechanisms in African trypanosome species.</title>
        <authorList>
            <person name="Jackson A.P."/>
            <person name="Berry A."/>
            <person name="Aslett M."/>
            <person name="Allison H.C."/>
            <person name="Burton P."/>
            <person name="Vavrova-Anderson J."/>
            <person name="Brown R."/>
            <person name="Browne H."/>
            <person name="Corton N."/>
            <person name="Hauser H."/>
            <person name="Gamble J."/>
            <person name="Gilderthorp R."/>
            <person name="Marcello L."/>
            <person name="McQuillan J."/>
            <person name="Otto T.D."/>
            <person name="Quail M.A."/>
            <person name="Sanders M.J."/>
            <person name="van Tonder A."/>
            <person name="Ginger M.L."/>
            <person name="Field M.C."/>
            <person name="Barry J.D."/>
            <person name="Hertz-Fowler C."/>
            <person name="Berriman M."/>
        </authorList>
    </citation>
    <scope>NUCLEOTIDE SEQUENCE</scope>
    <source>
        <strain evidence="19">Y486</strain>
    </source>
</reference>
<evidence type="ECO:0000256" key="10">
    <source>
        <dbReference type="ARBA" id="ARBA00024769"/>
    </source>
</evidence>
<dbReference type="SMART" id="SM00490">
    <property type="entry name" value="HELICc"/>
    <property type="match status" value="1"/>
</dbReference>
<keyword evidence="6 14" id="KW-0067">ATP-binding</keyword>
<comment type="similarity">
    <text evidence="8">Belongs to the DEAD box helicase family. eIF4A subfamily.</text>
</comment>
<dbReference type="GO" id="GO:0005524">
    <property type="term" value="F:ATP binding"/>
    <property type="evidence" value="ECO:0007669"/>
    <property type="project" value="UniProtKB-KW"/>
</dbReference>
<evidence type="ECO:0000256" key="3">
    <source>
        <dbReference type="ARBA" id="ARBA00022741"/>
    </source>
</evidence>
<keyword evidence="7" id="KW-0648">Protein biosynthesis</keyword>
<dbReference type="GO" id="GO:0016787">
    <property type="term" value="F:hydrolase activity"/>
    <property type="evidence" value="ECO:0007669"/>
    <property type="project" value="UniProtKB-KW"/>
</dbReference>
<dbReference type="InterPro" id="IPR014001">
    <property type="entry name" value="Helicase_ATP-bd"/>
</dbReference>
<evidence type="ECO:0000256" key="4">
    <source>
        <dbReference type="ARBA" id="ARBA00022801"/>
    </source>
</evidence>
<dbReference type="GO" id="GO:0003743">
    <property type="term" value="F:translation initiation factor activity"/>
    <property type="evidence" value="ECO:0007669"/>
    <property type="project" value="UniProtKB-KW"/>
</dbReference>
<dbReference type="PROSITE" id="PS51194">
    <property type="entry name" value="HELICASE_CTER"/>
    <property type="match status" value="1"/>
</dbReference>
<dbReference type="InterPro" id="IPR027417">
    <property type="entry name" value="P-loop_NTPase"/>
</dbReference>
<dbReference type="PANTHER" id="PTHR47958">
    <property type="entry name" value="ATP-DEPENDENT RNA HELICASE DBP3"/>
    <property type="match status" value="1"/>
</dbReference>
<comment type="function">
    <text evidence="10">ATP-dependent RNA helicase which is a subunit of the eIF4F complex involved in cap recognition and is required for mRNA binding to ribosome. In the current model of translation initiation, eIF4A unwinds RNA secondary structures in the 5'-UTR of mRNAs which is necessary to allow efficient binding of the small ribosomal subunit, and subsequent scanning for the initiator codon.</text>
</comment>
<accession>G0U6V6</accession>